<accession>A0A6B3LDM3</accession>
<dbReference type="AlphaFoldDB" id="A0A6B3LDM3"/>
<dbReference type="KEGG" id="soa:G3M56_001490"/>
<evidence type="ECO:0000313" key="2">
    <source>
        <dbReference type="EMBL" id="QQL45287.1"/>
    </source>
</evidence>
<organism evidence="2 3">
    <name type="scientific">Sulfuriroseicoccus oceanibius</name>
    <dbReference type="NCBI Taxonomy" id="2707525"/>
    <lineage>
        <taxon>Bacteria</taxon>
        <taxon>Pseudomonadati</taxon>
        <taxon>Verrucomicrobiota</taxon>
        <taxon>Verrucomicrobiia</taxon>
        <taxon>Verrucomicrobiales</taxon>
        <taxon>Verrucomicrobiaceae</taxon>
        <taxon>Sulfuriroseicoccus</taxon>
    </lineage>
</organism>
<keyword evidence="3" id="KW-1185">Reference proteome</keyword>
<dbReference type="Gene3D" id="3.30.1360.200">
    <property type="match status" value="1"/>
</dbReference>
<sequence>MKTIPMIAATWLAFAVSAVAGVLEFRTVAQPGEDFAIELPLGEESLKLRAPEDLNEADLKMASGGFVPDEGNILHLDFNEKGAPKLFKITKENLGKRLAIIVNGKVLMAPNVMEPIAGGSGQVPGWESAKEAEEVAATLNEASAKVSKDAPRPN</sequence>
<name>A0A6B3LDM3_9BACT</name>
<dbReference type="RefSeq" id="WP_164363934.1">
    <property type="nucleotide sequence ID" value="NZ_CP066776.1"/>
</dbReference>
<dbReference type="Pfam" id="PF22599">
    <property type="entry name" value="SecDF_P1_head"/>
    <property type="match status" value="1"/>
</dbReference>
<evidence type="ECO:0000313" key="3">
    <source>
        <dbReference type="Proteomes" id="UP000475117"/>
    </source>
</evidence>
<dbReference type="EMBL" id="CP066776">
    <property type="protein sequence ID" value="QQL45287.1"/>
    <property type="molecule type" value="Genomic_DNA"/>
</dbReference>
<evidence type="ECO:0000259" key="1">
    <source>
        <dbReference type="Pfam" id="PF22599"/>
    </source>
</evidence>
<reference evidence="2 3" key="1">
    <citation type="submission" date="2020-12" db="EMBL/GenBank/DDBJ databases">
        <title>Sulforoseuscoccus oceanibium gen. nov., sp. nov., a representative of the phylum Verrucomicrobia with special cytoplasmic membrane, and proposal of Sulforoseuscoccusaceae fam. nov.</title>
        <authorList>
            <person name="Xi F."/>
        </authorList>
    </citation>
    <scope>NUCLEOTIDE SEQUENCE [LARGE SCALE GENOMIC DNA]</scope>
    <source>
        <strain evidence="2 3">T37</strain>
    </source>
</reference>
<proteinExistence type="predicted"/>
<feature type="domain" description="SecDF P1 head subdomain" evidence="1">
    <location>
        <begin position="51"/>
        <end position="142"/>
    </location>
</feature>
<dbReference type="InterPro" id="IPR054384">
    <property type="entry name" value="SecDF_P1_head"/>
</dbReference>
<protein>
    <recommendedName>
        <fullName evidence="1">SecDF P1 head subdomain domain-containing protein</fullName>
    </recommendedName>
</protein>
<gene>
    <name evidence="2" type="ORF">G3M56_001490</name>
</gene>
<dbReference type="Proteomes" id="UP000475117">
    <property type="component" value="Chromosome"/>
</dbReference>